<dbReference type="Gene3D" id="3.90.70.80">
    <property type="match status" value="1"/>
</dbReference>
<dbReference type="AlphaFoldDB" id="A0A0L6VA46"/>
<comment type="caution">
    <text evidence="1">The sequence shown here is derived from an EMBL/GenBank/DDBJ whole genome shotgun (WGS) entry which is preliminary data.</text>
</comment>
<organism evidence="1 2">
    <name type="scientific">Puccinia sorghi</name>
    <dbReference type="NCBI Taxonomy" id="27349"/>
    <lineage>
        <taxon>Eukaryota</taxon>
        <taxon>Fungi</taxon>
        <taxon>Dikarya</taxon>
        <taxon>Basidiomycota</taxon>
        <taxon>Pucciniomycotina</taxon>
        <taxon>Pucciniomycetes</taxon>
        <taxon>Pucciniales</taxon>
        <taxon>Pucciniaceae</taxon>
        <taxon>Puccinia</taxon>
    </lineage>
</organism>
<sequence>MSSVSSSNPPPPPKKFIKKLPSHIKDHVHKVLDIDSDGNCVFQAVLYCMKLGKGQENFVEVHQNLLDKLNTHGKWYVNKEIMDQQTL</sequence>
<evidence type="ECO:0008006" key="3">
    <source>
        <dbReference type="Google" id="ProtNLM"/>
    </source>
</evidence>
<dbReference type="EMBL" id="LAVV01006959">
    <property type="protein sequence ID" value="KNZ57633.1"/>
    <property type="molecule type" value="Genomic_DNA"/>
</dbReference>
<protein>
    <recommendedName>
        <fullName evidence="3">OTU domain-containing protein</fullName>
    </recommendedName>
</protein>
<reference evidence="1 2" key="1">
    <citation type="submission" date="2015-08" db="EMBL/GenBank/DDBJ databases">
        <title>Next Generation Sequencing and Analysis of the Genome of Puccinia sorghi L Schw, the Causal Agent of Maize Common Rust.</title>
        <authorList>
            <person name="Rochi L."/>
            <person name="Burguener G."/>
            <person name="Darino M."/>
            <person name="Turjanski A."/>
            <person name="Kreff E."/>
            <person name="Dieguez M.J."/>
            <person name="Sacco F."/>
        </authorList>
    </citation>
    <scope>NUCLEOTIDE SEQUENCE [LARGE SCALE GENOMIC DNA]</scope>
    <source>
        <strain evidence="1 2">RO10H11247</strain>
    </source>
</reference>
<proteinExistence type="predicted"/>
<dbReference type="OrthoDB" id="1915076at2759"/>
<accession>A0A0L6VA46</accession>
<gene>
    <name evidence="1" type="ORF">VP01_210g12</name>
</gene>
<dbReference type="Proteomes" id="UP000037035">
    <property type="component" value="Unassembled WGS sequence"/>
</dbReference>
<keyword evidence="2" id="KW-1185">Reference proteome</keyword>
<name>A0A0L6VA46_9BASI</name>
<dbReference type="VEuPathDB" id="FungiDB:VP01_210g12"/>
<evidence type="ECO:0000313" key="2">
    <source>
        <dbReference type="Proteomes" id="UP000037035"/>
    </source>
</evidence>
<evidence type="ECO:0000313" key="1">
    <source>
        <dbReference type="EMBL" id="KNZ57633.1"/>
    </source>
</evidence>